<keyword evidence="1" id="KW-1133">Transmembrane helix</keyword>
<protein>
    <submittedName>
        <fullName evidence="2">Uncharacterized protein</fullName>
    </submittedName>
</protein>
<feature type="transmembrane region" description="Helical" evidence="1">
    <location>
        <begin position="162"/>
        <end position="182"/>
    </location>
</feature>
<sequence length="265" mass="30459">MSNTLFGPEYNNFTEVPYLNGGGGGSTEYASDIVAVKGHINNASNYLDSSAVQKTFEDYYGNGYEMLDLDQLKEYIANAIVENEKLSESELKNKVNYAIKTENLHKNIKNNKFYNTALQKMVAEDIKIDNEDIKKITQNLHNKTRHLEIRKYYDEKMKQQTGIVKTVIAMCLVMLGITFFYKTNLLNTRIYITLIGVGLACIVIYTIGKSIDIFVRDNNKYDEYAYVRSHHYLNRGGDSERLDDAPLHEQEDLISNKCLRVMEQQ</sequence>
<accession>A0A6C0KZI6</accession>
<proteinExistence type="predicted"/>
<dbReference type="EMBL" id="MN741011">
    <property type="protein sequence ID" value="QHU22576.1"/>
    <property type="molecule type" value="Genomic_DNA"/>
</dbReference>
<keyword evidence="1" id="KW-0472">Membrane</keyword>
<evidence type="ECO:0000313" key="2">
    <source>
        <dbReference type="EMBL" id="QHU22576.1"/>
    </source>
</evidence>
<evidence type="ECO:0000256" key="1">
    <source>
        <dbReference type="SAM" id="Phobius"/>
    </source>
</evidence>
<feature type="transmembrane region" description="Helical" evidence="1">
    <location>
        <begin position="188"/>
        <end position="207"/>
    </location>
</feature>
<organism evidence="2">
    <name type="scientific">viral metagenome</name>
    <dbReference type="NCBI Taxonomy" id="1070528"/>
    <lineage>
        <taxon>unclassified sequences</taxon>
        <taxon>metagenomes</taxon>
        <taxon>organismal metagenomes</taxon>
    </lineage>
</organism>
<reference evidence="2" key="1">
    <citation type="journal article" date="2020" name="Nature">
        <title>Giant virus diversity and host interactions through global metagenomics.</title>
        <authorList>
            <person name="Schulz F."/>
            <person name="Roux S."/>
            <person name="Paez-Espino D."/>
            <person name="Jungbluth S."/>
            <person name="Walsh D.A."/>
            <person name="Denef V.J."/>
            <person name="McMahon K.D."/>
            <person name="Konstantinidis K.T."/>
            <person name="Eloe-Fadrosh E.A."/>
            <person name="Kyrpides N.C."/>
            <person name="Woyke T."/>
        </authorList>
    </citation>
    <scope>NUCLEOTIDE SEQUENCE</scope>
    <source>
        <strain evidence="2">GVMAG-S-ERX555907-102</strain>
    </source>
</reference>
<dbReference type="AlphaFoldDB" id="A0A6C0KZI6"/>
<name>A0A6C0KZI6_9ZZZZ</name>
<keyword evidence="1" id="KW-0812">Transmembrane</keyword>